<dbReference type="EMBL" id="BSNK01000002">
    <property type="protein sequence ID" value="GLQ23974.1"/>
    <property type="molecule type" value="Genomic_DNA"/>
</dbReference>
<dbReference type="GO" id="GO:0051213">
    <property type="term" value="F:dioxygenase activity"/>
    <property type="evidence" value="ECO:0007669"/>
    <property type="project" value="UniProtKB-KW"/>
</dbReference>
<evidence type="ECO:0000256" key="3">
    <source>
        <dbReference type="ARBA" id="ARBA00022964"/>
    </source>
</evidence>
<evidence type="ECO:0000313" key="8">
    <source>
        <dbReference type="Proteomes" id="UP001161391"/>
    </source>
</evidence>
<dbReference type="InterPro" id="IPR037151">
    <property type="entry name" value="AlkB-like_sf"/>
</dbReference>
<protein>
    <submittedName>
        <fullName evidence="7">Alkylated DNA repair dioxygenase</fullName>
    </submittedName>
</protein>
<dbReference type="InterPro" id="IPR004574">
    <property type="entry name" value="Alkb"/>
</dbReference>
<feature type="domain" description="Fe2OG dioxygenase" evidence="6">
    <location>
        <begin position="102"/>
        <end position="203"/>
    </location>
</feature>
<evidence type="ECO:0000256" key="1">
    <source>
        <dbReference type="ARBA" id="ARBA00001954"/>
    </source>
</evidence>
<evidence type="ECO:0000256" key="4">
    <source>
        <dbReference type="ARBA" id="ARBA00023002"/>
    </source>
</evidence>
<keyword evidence="3 7" id="KW-0223">Dioxygenase</keyword>
<dbReference type="SUPFAM" id="SSF51197">
    <property type="entry name" value="Clavaminate synthase-like"/>
    <property type="match status" value="1"/>
</dbReference>
<dbReference type="Gene3D" id="2.60.120.590">
    <property type="entry name" value="Alpha-ketoglutarate-dependent dioxygenase AlkB-like"/>
    <property type="match status" value="1"/>
</dbReference>
<keyword evidence="4" id="KW-0560">Oxidoreductase</keyword>
<accession>A0ABQ5V8W9</accession>
<evidence type="ECO:0000256" key="5">
    <source>
        <dbReference type="ARBA" id="ARBA00023004"/>
    </source>
</evidence>
<gene>
    <name evidence="7" type="ORF">GCM10007853_18480</name>
</gene>
<dbReference type="Pfam" id="PF13532">
    <property type="entry name" value="2OG-FeII_Oxy_2"/>
    <property type="match status" value="1"/>
</dbReference>
<comment type="caution">
    <text evidence="7">The sequence shown here is derived from an EMBL/GenBank/DDBJ whole genome shotgun (WGS) entry which is preliminary data.</text>
</comment>
<evidence type="ECO:0000259" key="6">
    <source>
        <dbReference type="PROSITE" id="PS51471"/>
    </source>
</evidence>
<reference evidence="7" key="1">
    <citation type="journal article" date="2014" name="Int. J. Syst. Evol. Microbiol.">
        <title>Complete genome of a new Firmicutes species belonging to the dominant human colonic microbiota ('Ruminococcus bicirculans') reveals two chromosomes and a selective capacity to utilize plant glucans.</title>
        <authorList>
            <consortium name="NISC Comparative Sequencing Program"/>
            <person name="Wegmann U."/>
            <person name="Louis P."/>
            <person name="Goesmann A."/>
            <person name="Henrissat B."/>
            <person name="Duncan S.H."/>
            <person name="Flint H.J."/>
        </authorList>
    </citation>
    <scope>NUCLEOTIDE SEQUENCE</scope>
    <source>
        <strain evidence="7">NBRC 108219</strain>
    </source>
</reference>
<keyword evidence="5" id="KW-0408">Iron</keyword>
<keyword evidence="2" id="KW-0479">Metal-binding</keyword>
<dbReference type="InterPro" id="IPR027450">
    <property type="entry name" value="AlkB-like"/>
</dbReference>
<dbReference type="RefSeq" id="WP_284389943.1">
    <property type="nucleotide sequence ID" value="NZ_BSNK01000002.1"/>
</dbReference>
<reference evidence="7" key="2">
    <citation type="submission" date="2023-01" db="EMBL/GenBank/DDBJ databases">
        <title>Draft genome sequence of Algimonas ampicilliniresistens strain NBRC 108219.</title>
        <authorList>
            <person name="Sun Q."/>
            <person name="Mori K."/>
        </authorList>
    </citation>
    <scope>NUCLEOTIDE SEQUENCE</scope>
    <source>
        <strain evidence="7">NBRC 108219</strain>
    </source>
</reference>
<evidence type="ECO:0000313" key="7">
    <source>
        <dbReference type="EMBL" id="GLQ23974.1"/>
    </source>
</evidence>
<keyword evidence="8" id="KW-1185">Reference proteome</keyword>
<dbReference type="PROSITE" id="PS51471">
    <property type="entry name" value="FE2OG_OXY"/>
    <property type="match status" value="1"/>
</dbReference>
<dbReference type="PANTHER" id="PTHR16557:SF2">
    <property type="entry name" value="NUCLEIC ACID DIOXYGENASE ALKBH1"/>
    <property type="match status" value="1"/>
</dbReference>
<dbReference type="PANTHER" id="PTHR16557">
    <property type="entry name" value="ALKYLATED DNA REPAIR PROTEIN ALKB-RELATED"/>
    <property type="match status" value="1"/>
</dbReference>
<evidence type="ECO:0000256" key="2">
    <source>
        <dbReference type="ARBA" id="ARBA00022723"/>
    </source>
</evidence>
<dbReference type="Proteomes" id="UP001161391">
    <property type="component" value="Unassembled WGS sequence"/>
</dbReference>
<proteinExistence type="predicted"/>
<name>A0ABQ5V8W9_9PROT</name>
<dbReference type="InterPro" id="IPR005123">
    <property type="entry name" value="Oxoglu/Fe-dep_dioxygenase_dom"/>
</dbReference>
<sequence length="205" mass="22483">MAQSFPPGFAHYPLYFDPAQQALLIEAVKAGVKQAPFYQPTMPRTGTPLSVVMSNFGPLGWVTDKDDGYRYEVTHPKTGAPWPDLPKLLRDLWEDVSDWPDLPEACLINWYRDGAKMGLHVDQDELDLNAPVVSVSLGDPALFKIGGEKRGGTTAGVKLFSGDVVVLAGSARRCYHGVSRVFYGESALVPKGGRINLTMRRVHPS</sequence>
<organism evidence="7 8">
    <name type="scientific">Algimonas ampicilliniresistens</name>
    <dbReference type="NCBI Taxonomy" id="1298735"/>
    <lineage>
        <taxon>Bacteria</taxon>
        <taxon>Pseudomonadati</taxon>
        <taxon>Pseudomonadota</taxon>
        <taxon>Alphaproteobacteria</taxon>
        <taxon>Maricaulales</taxon>
        <taxon>Robiginitomaculaceae</taxon>
        <taxon>Algimonas</taxon>
    </lineage>
</organism>
<comment type="cofactor">
    <cofactor evidence="1">
        <name>Fe(2+)</name>
        <dbReference type="ChEBI" id="CHEBI:29033"/>
    </cofactor>
</comment>